<dbReference type="Pfam" id="PF02321">
    <property type="entry name" value="OEP"/>
    <property type="match status" value="1"/>
</dbReference>
<dbReference type="Proteomes" id="UP001211005">
    <property type="component" value="Plasmid unnamed1"/>
</dbReference>
<keyword evidence="4" id="KW-1134">Transmembrane beta strand</keyword>
<feature type="signal peptide" evidence="8">
    <location>
        <begin position="1"/>
        <end position="20"/>
    </location>
</feature>
<evidence type="ECO:0000256" key="5">
    <source>
        <dbReference type="ARBA" id="ARBA00022692"/>
    </source>
</evidence>
<evidence type="ECO:0000256" key="2">
    <source>
        <dbReference type="ARBA" id="ARBA00007613"/>
    </source>
</evidence>
<keyword evidence="10" id="KW-1185">Reference proteome</keyword>
<dbReference type="PANTHER" id="PTHR30026">
    <property type="entry name" value="OUTER MEMBRANE PROTEIN TOLC"/>
    <property type="match status" value="1"/>
</dbReference>
<keyword evidence="5" id="KW-0812">Transmembrane</keyword>
<keyword evidence="8" id="KW-0732">Signal</keyword>
<evidence type="ECO:0000256" key="7">
    <source>
        <dbReference type="ARBA" id="ARBA00023237"/>
    </source>
</evidence>
<dbReference type="SUPFAM" id="SSF56954">
    <property type="entry name" value="Outer membrane efflux proteins (OEP)"/>
    <property type="match status" value="1"/>
</dbReference>
<protein>
    <submittedName>
        <fullName evidence="9">TolC family protein</fullName>
    </submittedName>
</protein>
<keyword evidence="3" id="KW-0813">Transport</keyword>
<geneLocation type="plasmid" evidence="9 10">
    <name>unnamed1</name>
</geneLocation>
<name>A0ABY7LUQ9_9BACT</name>
<dbReference type="InterPro" id="IPR051906">
    <property type="entry name" value="TolC-like"/>
</dbReference>
<keyword evidence="7" id="KW-0998">Cell outer membrane</keyword>
<feature type="chain" id="PRO_5046644166" evidence="8">
    <location>
        <begin position="21"/>
        <end position="439"/>
    </location>
</feature>
<sequence>MKKATVGGLLLSLALAQAKAQSQPDTVRIASVGAAIDGALLHNPTQAVYQQQLRQAQYNYKAAKGLRLPQASAGFTGTDNLKLPVTPVPGELVGRPGTTYYAQFGRQYAYTAGLTLSQKLFDWPTVLQAKVAQGNVELNRAQQAAYAQTLKEQVAQLYFSALIAKAALQINQLDARLADTVQTLARQRLQAGTADLLSANQAAINASNVRQNQAQSQQLFDQSLENLKVLLGEKPTRELCLTETLPPGAVPAGAGPALQPDKTLAPYETQLGLAATQSRLQRAAAYPAIAASAFLGNQQFRDDFGLSFGANAWRPYQYIGLSINVPLFTGFANYNKNRSTEAQATIAQLQLDQARDQSVSRDRLLLKNQAAYRDMVSSSATSFRLYGDNLRLSQQKYREGVLPLDGYLRAFQDYLMAENLYLNNLSLFLANYASLLARQ</sequence>
<proteinExistence type="inferred from homology"/>
<keyword evidence="6" id="KW-0472">Membrane</keyword>
<gene>
    <name evidence="9" type="ORF">O3303_19760</name>
</gene>
<dbReference type="InterPro" id="IPR003423">
    <property type="entry name" value="OMP_efflux"/>
</dbReference>
<accession>A0ABY7LUQ9</accession>
<dbReference type="Gene3D" id="1.20.1600.10">
    <property type="entry name" value="Outer membrane efflux proteins (OEP)"/>
    <property type="match status" value="1"/>
</dbReference>
<dbReference type="PANTHER" id="PTHR30026:SF20">
    <property type="entry name" value="OUTER MEMBRANE PROTEIN TOLC"/>
    <property type="match status" value="1"/>
</dbReference>
<organism evidence="9 10">
    <name type="scientific">Hymenobacter canadensis</name>
    <dbReference type="NCBI Taxonomy" id="2999067"/>
    <lineage>
        <taxon>Bacteria</taxon>
        <taxon>Pseudomonadati</taxon>
        <taxon>Bacteroidota</taxon>
        <taxon>Cytophagia</taxon>
        <taxon>Cytophagales</taxon>
        <taxon>Hymenobacteraceae</taxon>
        <taxon>Hymenobacter</taxon>
    </lineage>
</organism>
<evidence type="ECO:0000313" key="9">
    <source>
        <dbReference type="EMBL" id="WBA44128.1"/>
    </source>
</evidence>
<comment type="similarity">
    <text evidence="2">Belongs to the outer membrane factor (OMF) (TC 1.B.17) family.</text>
</comment>
<reference evidence="9 10" key="1">
    <citation type="submission" date="2022-12" db="EMBL/GenBank/DDBJ databases">
        <title>Hymenobacter canadensis sp. nov. isolated from lake water of the Cambridge Bay, Canada.</title>
        <authorList>
            <person name="Kim W.H."/>
            <person name="Lee Y.M."/>
        </authorList>
    </citation>
    <scope>NUCLEOTIDE SEQUENCE [LARGE SCALE GENOMIC DNA]</scope>
    <source>
        <strain evidence="9 10">PAMC 29467</strain>
        <plasmid evidence="9 10">unnamed1</plasmid>
    </source>
</reference>
<evidence type="ECO:0000256" key="3">
    <source>
        <dbReference type="ARBA" id="ARBA00022448"/>
    </source>
</evidence>
<evidence type="ECO:0000256" key="8">
    <source>
        <dbReference type="SAM" id="SignalP"/>
    </source>
</evidence>
<dbReference type="RefSeq" id="WP_269562160.1">
    <property type="nucleotide sequence ID" value="NZ_CP114768.1"/>
</dbReference>
<evidence type="ECO:0000256" key="1">
    <source>
        <dbReference type="ARBA" id="ARBA00004442"/>
    </source>
</evidence>
<keyword evidence="9" id="KW-0614">Plasmid</keyword>
<evidence type="ECO:0000313" key="10">
    <source>
        <dbReference type="Proteomes" id="UP001211005"/>
    </source>
</evidence>
<dbReference type="EMBL" id="CP114768">
    <property type="protein sequence ID" value="WBA44128.1"/>
    <property type="molecule type" value="Genomic_DNA"/>
</dbReference>
<comment type="subcellular location">
    <subcellularLocation>
        <location evidence="1">Cell outer membrane</location>
    </subcellularLocation>
</comment>
<evidence type="ECO:0000256" key="4">
    <source>
        <dbReference type="ARBA" id="ARBA00022452"/>
    </source>
</evidence>
<evidence type="ECO:0000256" key="6">
    <source>
        <dbReference type="ARBA" id="ARBA00023136"/>
    </source>
</evidence>